<dbReference type="AlphaFoldDB" id="G4Q4E2"/>
<reference evidence="1 2" key="1">
    <citation type="journal article" date="2011" name="J. Bacteriol.">
        <title>Complete genome sequence of Acidaminococcus intestini RYC-MR95, a Gram-negative bacterium from the phylum Firmicutes.</title>
        <authorList>
            <person name="D'Auria G."/>
            <person name="Galan J.C."/>
            <person name="Rodriguez-Alcayna M."/>
            <person name="Moya A."/>
            <person name="Baquero F."/>
            <person name="Latorre A."/>
        </authorList>
    </citation>
    <scope>NUCLEOTIDE SEQUENCE [LARGE SCALE GENOMIC DNA]</scope>
    <source>
        <strain evidence="1 2">RyC-MR95</strain>
    </source>
</reference>
<protein>
    <submittedName>
        <fullName evidence="1">Uncharacterized protein</fullName>
    </submittedName>
</protein>
<organism evidence="1 2">
    <name type="scientific">Acidaminococcus intestini (strain RyC-MR95)</name>
    <dbReference type="NCBI Taxonomy" id="568816"/>
    <lineage>
        <taxon>Bacteria</taxon>
        <taxon>Bacillati</taxon>
        <taxon>Bacillota</taxon>
        <taxon>Negativicutes</taxon>
        <taxon>Acidaminococcales</taxon>
        <taxon>Acidaminococcaceae</taxon>
        <taxon>Acidaminococcus</taxon>
    </lineage>
</organism>
<evidence type="ECO:0000313" key="1">
    <source>
        <dbReference type="EMBL" id="AEQ23127.1"/>
    </source>
</evidence>
<name>G4Q4E2_ACIIR</name>
<evidence type="ECO:0000313" key="2">
    <source>
        <dbReference type="Proteomes" id="UP000007093"/>
    </source>
</evidence>
<dbReference type="eggNOG" id="ENOG5033CD6">
    <property type="taxonomic scope" value="Bacteria"/>
</dbReference>
<dbReference type="STRING" id="568816.Acin_1918"/>
<gene>
    <name evidence="1" type="ordered locus">Acin_1918</name>
</gene>
<keyword evidence="2" id="KW-1185">Reference proteome</keyword>
<accession>G4Q4E2</accession>
<dbReference type="EMBL" id="CP003058">
    <property type="protein sequence ID" value="AEQ23127.1"/>
    <property type="molecule type" value="Genomic_DNA"/>
</dbReference>
<dbReference type="HOGENOM" id="CLU_999755_0_0_9"/>
<dbReference type="KEGG" id="ain:Acin_1918"/>
<sequence>MRVKQQKVEFPKQPLYNRIILKLYGGGFMKWWKKGVLLLFTGLMLLGFSSMAMASYDPTAKVLSKLQGQWYDKEGNVVLDFQDNTVNSCPVIGVYRVAGGGGDFSCIVRIVESEGYRDLPLDCDCLYPDSYHPHVILKGDAKDGSKNTLLLRTLEPQYYESVGGIYLDMTEEAVRAKYGNPDTIIPKTNGAVWSYQSIGLELTMMYQRVHSIRIYRSGNRRFDRTGFNCENMPYEFQSAYGFRGLPKAGVLAGYKVVPGEYMWFNDYPNSITLSMYWN</sequence>
<dbReference type="InParanoid" id="G4Q4E2"/>
<dbReference type="Proteomes" id="UP000007093">
    <property type="component" value="Chromosome"/>
</dbReference>
<dbReference type="PATRIC" id="fig|568816.4.peg.1859"/>
<proteinExistence type="predicted"/>